<feature type="domain" description="UBA" evidence="7">
    <location>
        <begin position="134"/>
        <end position="174"/>
    </location>
</feature>
<keyword evidence="2 5" id="KW-0227">DNA damage</keyword>
<evidence type="ECO:0000256" key="1">
    <source>
        <dbReference type="ARBA" id="ARBA00022737"/>
    </source>
</evidence>
<dbReference type="Pfam" id="PF09280">
    <property type="entry name" value="XPC-binding"/>
    <property type="match status" value="1"/>
</dbReference>
<feature type="compositionally biased region" description="Low complexity" evidence="6">
    <location>
        <begin position="108"/>
        <end position="134"/>
    </location>
</feature>
<proteinExistence type="evidence at transcript level"/>
<dbReference type="FunFam" id="1.10.8.10:FF:000002">
    <property type="entry name" value="UV excision repair protein RAD23 homolog"/>
    <property type="match status" value="1"/>
</dbReference>
<evidence type="ECO:0000313" key="9">
    <source>
        <dbReference type="EMBL" id="ADY45389.1"/>
    </source>
</evidence>
<keyword evidence="3 5" id="KW-0234">DNA repair</keyword>
<dbReference type="CDD" id="cd01805">
    <property type="entry name" value="Ubl_Rad23"/>
    <property type="match status" value="1"/>
</dbReference>
<dbReference type="GO" id="GO:0005829">
    <property type="term" value="C:cytosol"/>
    <property type="evidence" value="ECO:0007669"/>
    <property type="project" value="TreeGrafter"/>
</dbReference>
<dbReference type="InterPro" id="IPR015360">
    <property type="entry name" value="XPC-bd"/>
</dbReference>
<dbReference type="GO" id="GO:0031593">
    <property type="term" value="F:polyubiquitin modification-dependent protein binding"/>
    <property type="evidence" value="ECO:0007669"/>
    <property type="project" value="UniProtKB-UniRule"/>
</dbReference>
<evidence type="ECO:0000256" key="6">
    <source>
        <dbReference type="SAM" id="MobiDB-lite"/>
    </source>
</evidence>
<dbReference type="EMBL" id="JI171780">
    <property type="protein sequence ID" value="ADY45389.1"/>
    <property type="molecule type" value="mRNA"/>
</dbReference>
<dbReference type="SUPFAM" id="SSF54236">
    <property type="entry name" value="Ubiquitin-like"/>
    <property type="match status" value="1"/>
</dbReference>
<feature type="compositionally biased region" description="Low complexity" evidence="6">
    <location>
        <begin position="85"/>
        <end position="95"/>
    </location>
</feature>
<keyword evidence="5" id="KW-0963">Cytoplasm</keyword>
<dbReference type="Pfam" id="PF00240">
    <property type="entry name" value="ubiquitin"/>
    <property type="match status" value="1"/>
</dbReference>
<dbReference type="InterPro" id="IPR015940">
    <property type="entry name" value="UBA"/>
</dbReference>
<feature type="region of interest" description="Disordered" evidence="6">
    <location>
        <begin position="80"/>
        <end position="135"/>
    </location>
</feature>
<protein>
    <recommendedName>
        <fullName evidence="5">UV excision repair protein RAD23</fullName>
    </recommendedName>
</protein>
<dbReference type="Gene3D" id="1.10.10.540">
    <property type="entry name" value="XPC-binding domain"/>
    <property type="match status" value="1"/>
</dbReference>
<dbReference type="PRINTS" id="PR01839">
    <property type="entry name" value="RAD23PROTEIN"/>
</dbReference>
<sequence>MKITFKTISQVTFHVEVDPSITIGELKAKIAEQEGQLEYPVDGQKLIYNGKILDDAQTVEELKIDAAKFIVVMVARKKAPPPAANAPESTPATPAVEEGAASVPSTEAVTAAPTGTAQPAPQQASAAAPDALTPEQEETVQAIVAMGYPRDRVIRALRAAFFNGDRAVEYLCTEIPDEEELAGQHDEGEAEESAGEESAQGLEFLRQLPQFEQLRELVQSNPAILPQIIQQIAQSNPALMRAIQSNQEQFVNLLNAPSTEGGGQGGAAPGGAPQAHAQPRGIAIEVTAAERDAINRLKAMGFPEQLVIEAYFACDKNEDLAVNYILARMDEVAAELDALEPQGQGGAS</sequence>
<dbReference type="FunFam" id="3.10.20.90:FF:000254">
    <property type="entry name" value="UV excision repair protein Rad23"/>
    <property type="match status" value="1"/>
</dbReference>
<keyword evidence="1" id="KW-0677">Repeat</keyword>
<dbReference type="GO" id="GO:0043130">
    <property type="term" value="F:ubiquitin binding"/>
    <property type="evidence" value="ECO:0007669"/>
    <property type="project" value="UniProtKB-UniRule"/>
</dbReference>
<dbReference type="SUPFAM" id="SSF46934">
    <property type="entry name" value="UBA-like"/>
    <property type="match status" value="2"/>
</dbReference>
<dbReference type="Gene3D" id="3.10.20.90">
    <property type="entry name" value="Phosphatidylinositol 3-kinase Catalytic Subunit, Chain A, domain 1"/>
    <property type="match status" value="1"/>
</dbReference>
<dbReference type="InterPro" id="IPR004806">
    <property type="entry name" value="Rad23"/>
</dbReference>
<comment type="subcellular location">
    <subcellularLocation>
        <location evidence="5">Nucleus</location>
    </subcellularLocation>
    <subcellularLocation>
        <location evidence="5">Cytoplasm</location>
    </subcellularLocation>
</comment>
<dbReference type="InterPro" id="IPR000626">
    <property type="entry name" value="Ubiquitin-like_dom"/>
</dbReference>
<dbReference type="SUPFAM" id="SSF101238">
    <property type="entry name" value="XPC-binding domain"/>
    <property type="match status" value="1"/>
</dbReference>
<evidence type="ECO:0000259" key="8">
    <source>
        <dbReference type="PROSITE" id="PS50053"/>
    </source>
</evidence>
<comment type="similarity">
    <text evidence="5">Belongs to the RAD23 family.</text>
</comment>
<feature type="domain" description="UBA" evidence="7">
    <location>
        <begin position="287"/>
        <end position="328"/>
    </location>
</feature>
<dbReference type="InterPro" id="IPR009060">
    <property type="entry name" value="UBA-like_sf"/>
</dbReference>
<organism evidence="9">
    <name type="scientific">Ascaris suum</name>
    <name type="common">Pig roundworm</name>
    <name type="synonym">Ascaris lumbricoides</name>
    <dbReference type="NCBI Taxonomy" id="6253"/>
    <lineage>
        <taxon>Eukaryota</taxon>
        <taxon>Metazoa</taxon>
        <taxon>Ecdysozoa</taxon>
        <taxon>Nematoda</taxon>
        <taxon>Chromadorea</taxon>
        <taxon>Rhabditida</taxon>
        <taxon>Spirurina</taxon>
        <taxon>Ascaridomorpha</taxon>
        <taxon>Ascaridoidea</taxon>
        <taxon>Ascarididae</taxon>
        <taxon>Ascaris</taxon>
    </lineage>
</organism>
<feature type="domain" description="Ubiquitin-like" evidence="8">
    <location>
        <begin position="1"/>
        <end position="79"/>
    </location>
</feature>
<dbReference type="GO" id="GO:0006289">
    <property type="term" value="P:nucleotide-excision repair"/>
    <property type="evidence" value="ECO:0007669"/>
    <property type="project" value="UniProtKB-UniRule"/>
</dbReference>
<dbReference type="SMART" id="SM00165">
    <property type="entry name" value="UBA"/>
    <property type="match status" value="2"/>
</dbReference>
<dbReference type="PROSITE" id="PS50053">
    <property type="entry name" value="UBIQUITIN_2"/>
    <property type="match status" value="1"/>
</dbReference>
<keyword evidence="4 5" id="KW-0539">Nucleus</keyword>
<dbReference type="GO" id="GO:0005654">
    <property type="term" value="C:nucleoplasm"/>
    <property type="evidence" value="ECO:0007669"/>
    <property type="project" value="TreeGrafter"/>
</dbReference>
<evidence type="ECO:0000256" key="5">
    <source>
        <dbReference type="RuleBase" id="RU367049"/>
    </source>
</evidence>
<dbReference type="Pfam" id="PF00627">
    <property type="entry name" value="UBA"/>
    <property type="match status" value="2"/>
</dbReference>
<feature type="region of interest" description="Disordered" evidence="6">
    <location>
        <begin position="179"/>
        <end position="199"/>
    </location>
</feature>
<dbReference type="GO" id="GO:0043161">
    <property type="term" value="P:proteasome-mediated ubiquitin-dependent protein catabolic process"/>
    <property type="evidence" value="ECO:0007669"/>
    <property type="project" value="UniProtKB-UniRule"/>
</dbReference>
<feature type="compositionally biased region" description="Gly residues" evidence="6">
    <location>
        <begin position="260"/>
        <end position="269"/>
    </location>
</feature>
<dbReference type="FunFam" id="1.10.8.10:FF:000003">
    <property type="entry name" value="UV excision repair protein RAD23 homolog"/>
    <property type="match status" value="1"/>
</dbReference>
<dbReference type="InterPro" id="IPR036353">
    <property type="entry name" value="XPC-bd_sf"/>
</dbReference>
<evidence type="ECO:0000256" key="3">
    <source>
        <dbReference type="ARBA" id="ARBA00023204"/>
    </source>
</evidence>
<evidence type="ECO:0000256" key="4">
    <source>
        <dbReference type="ARBA" id="ARBA00023242"/>
    </source>
</evidence>
<dbReference type="GO" id="GO:0070628">
    <property type="term" value="F:proteasome binding"/>
    <property type="evidence" value="ECO:0007669"/>
    <property type="project" value="TreeGrafter"/>
</dbReference>
<comment type="function">
    <text evidence="5">Multiubiquitin chain receptor involved in modulation of proteasomal degradation. Involved in nucleotide excision repair.</text>
</comment>
<dbReference type="PANTHER" id="PTHR10621">
    <property type="entry name" value="UV EXCISION REPAIR PROTEIN RAD23"/>
    <property type="match status" value="1"/>
</dbReference>
<evidence type="ECO:0000259" key="7">
    <source>
        <dbReference type="PROSITE" id="PS50030"/>
    </source>
</evidence>
<dbReference type="CDD" id="cd14280">
    <property type="entry name" value="UBA1_Rad23_like"/>
    <property type="match status" value="1"/>
</dbReference>
<dbReference type="PANTHER" id="PTHR10621:SF0">
    <property type="entry name" value="UV EXCISION REPAIR PROTEIN RAD23"/>
    <property type="match status" value="1"/>
</dbReference>
<dbReference type="GO" id="GO:0003684">
    <property type="term" value="F:damaged DNA binding"/>
    <property type="evidence" value="ECO:0007669"/>
    <property type="project" value="UniProtKB-UniRule"/>
</dbReference>
<reference evidence="9" key="1">
    <citation type="journal article" date="2011" name="Genome Res.">
        <title>Deep small RNA sequencing from the nematode Ascaris reveals conservation, functional diversification, and novel developmental profiles.</title>
        <authorList>
            <person name="Wang J."/>
            <person name="Czech B."/>
            <person name="Crunk A."/>
            <person name="Wallace A."/>
            <person name="Mitreva M."/>
            <person name="Hannon G.J."/>
            <person name="Davis R.E."/>
        </authorList>
    </citation>
    <scope>NUCLEOTIDE SEQUENCE</scope>
</reference>
<dbReference type="CDD" id="cd14380">
    <property type="entry name" value="UBA2_Rad23"/>
    <property type="match status" value="1"/>
</dbReference>
<feature type="region of interest" description="Disordered" evidence="6">
    <location>
        <begin position="256"/>
        <end position="278"/>
    </location>
</feature>
<dbReference type="AlphaFoldDB" id="F1L5I5"/>
<dbReference type="SMART" id="SM00213">
    <property type="entry name" value="UBQ"/>
    <property type="match status" value="1"/>
</dbReference>
<dbReference type="PROSITE" id="PS50030">
    <property type="entry name" value="UBA"/>
    <property type="match status" value="2"/>
</dbReference>
<name>F1L5I5_ASCSU</name>
<dbReference type="SMART" id="SM00727">
    <property type="entry name" value="STI1"/>
    <property type="match status" value="1"/>
</dbReference>
<accession>F1L5I5</accession>
<evidence type="ECO:0000256" key="2">
    <source>
        <dbReference type="ARBA" id="ARBA00022763"/>
    </source>
</evidence>
<dbReference type="Gene3D" id="1.10.8.10">
    <property type="entry name" value="DNA helicase RuvA subunit, C-terminal domain"/>
    <property type="match status" value="2"/>
</dbReference>
<dbReference type="InterPro" id="IPR029071">
    <property type="entry name" value="Ubiquitin-like_domsf"/>
</dbReference>
<dbReference type="InterPro" id="IPR006636">
    <property type="entry name" value="STI1_HS-bd"/>
</dbReference>